<keyword evidence="3" id="KW-0496">Mitochondrion</keyword>
<evidence type="ECO:0000256" key="2">
    <source>
        <dbReference type="ARBA" id="ARBA00022792"/>
    </source>
</evidence>
<protein>
    <recommendedName>
        <fullName evidence="8">Vacuolar protein sorting-associated protein 62</fullName>
    </recommendedName>
</protein>
<evidence type="ECO:0000256" key="3">
    <source>
        <dbReference type="ARBA" id="ARBA00023128"/>
    </source>
</evidence>
<dbReference type="EMBL" id="NAJM01000004">
    <property type="protein sequence ID" value="RVX74602.1"/>
    <property type="molecule type" value="Genomic_DNA"/>
</dbReference>
<evidence type="ECO:0000256" key="1">
    <source>
        <dbReference type="ARBA" id="ARBA00004273"/>
    </source>
</evidence>
<dbReference type="AlphaFoldDB" id="A0A438NFV0"/>
<dbReference type="InterPro" id="IPR039297">
    <property type="entry name" value="COX7a"/>
</dbReference>
<accession>A0A438NFV0</accession>
<dbReference type="Pfam" id="PF02238">
    <property type="entry name" value="COX7a"/>
    <property type="match status" value="1"/>
</dbReference>
<evidence type="ECO:0008006" key="8">
    <source>
        <dbReference type="Google" id="ProtNLM"/>
    </source>
</evidence>
<dbReference type="VEuPathDB" id="FungiDB:PV10_07191"/>
<sequence>MVTPTAARMMQATRAMRFRQTAFQQKGFVFRENRVPYYQRLFQNHDGKRQWWKTHRSPYILYPYYVILYGSFVTSFYGMQRDVPDFVRRYAPVAYLSATEKYFPSDLTTHLANSHPVTGSGNPIPYTGPLSLTNLNTLTTNPNSNSNSGQTDIYTTSNTGILSLPSWFQGTKPSPDGTLGTTRASVIITVSKPNNILDVFYFYFYTYNQGNWVLDNPALEFGNHVGDWEHTMIRFQNSVPQSIYYSQHSTGQAFSYSAVEKASDGLRPVVYVARGSHANYAVPGPHDHTIPGFNSPVGPLKDHTDRGVYWDPSVGAYVYEYDVATGLFRAYEPNDPIEFLGFEGRWGDRQLGDKEKGQINVFGARKYTGGPTGPRDKKLAREAVCPDSKGCWVRPVLMPREVDGEKGRGEDMR</sequence>
<proteinExistence type="predicted"/>
<evidence type="ECO:0000256" key="5">
    <source>
        <dbReference type="SAM" id="Phobius"/>
    </source>
</evidence>
<keyword evidence="2" id="KW-0999">Mitochondrion inner membrane</keyword>
<feature type="transmembrane region" description="Helical" evidence="5">
    <location>
        <begin position="59"/>
        <end position="79"/>
    </location>
</feature>
<dbReference type="OrthoDB" id="188042at2759"/>
<keyword evidence="5" id="KW-0812">Transmembrane</keyword>
<dbReference type="Proteomes" id="UP000288859">
    <property type="component" value="Unassembled WGS sequence"/>
</dbReference>
<gene>
    <name evidence="6" type="ORF">B0A52_01728</name>
</gene>
<comment type="subcellular location">
    <subcellularLocation>
        <location evidence="1">Mitochondrion inner membrane</location>
    </subcellularLocation>
</comment>
<dbReference type="GO" id="GO:0006623">
    <property type="term" value="P:protein targeting to vacuole"/>
    <property type="evidence" value="ECO:0007669"/>
    <property type="project" value="TreeGrafter"/>
</dbReference>
<evidence type="ECO:0000313" key="7">
    <source>
        <dbReference type="Proteomes" id="UP000288859"/>
    </source>
</evidence>
<name>A0A438NFV0_EXOME</name>
<evidence type="ECO:0000256" key="4">
    <source>
        <dbReference type="ARBA" id="ARBA00023136"/>
    </source>
</evidence>
<keyword evidence="4 5" id="KW-0472">Membrane</keyword>
<dbReference type="GO" id="GO:0000329">
    <property type="term" value="C:fungal-type vacuole membrane"/>
    <property type="evidence" value="ECO:0007669"/>
    <property type="project" value="TreeGrafter"/>
</dbReference>
<dbReference type="PANTHER" id="PTHR48220">
    <property type="match status" value="1"/>
</dbReference>
<dbReference type="InterPro" id="IPR053102">
    <property type="entry name" value="VPS_Associated"/>
</dbReference>
<evidence type="ECO:0000313" key="6">
    <source>
        <dbReference type="EMBL" id="RVX74602.1"/>
    </source>
</evidence>
<reference evidence="6 7" key="1">
    <citation type="submission" date="2017-03" db="EMBL/GenBank/DDBJ databases">
        <title>Genomes of endolithic fungi from Antarctica.</title>
        <authorList>
            <person name="Coleine C."/>
            <person name="Masonjones S."/>
            <person name="Stajich J.E."/>
        </authorList>
    </citation>
    <scope>NUCLEOTIDE SEQUENCE [LARGE SCALE GENOMIC DNA]</scope>
    <source>
        <strain evidence="6 7">CCFEE 6314</strain>
    </source>
</reference>
<dbReference type="Pfam" id="PF06101">
    <property type="entry name" value="Vps62"/>
    <property type="match status" value="1"/>
</dbReference>
<dbReference type="GO" id="GO:0005743">
    <property type="term" value="C:mitochondrial inner membrane"/>
    <property type="evidence" value="ECO:0007669"/>
    <property type="project" value="UniProtKB-SubCell"/>
</dbReference>
<keyword evidence="5" id="KW-1133">Transmembrane helix</keyword>
<dbReference type="PANTHER" id="PTHR48220:SF1">
    <property type="entry name" value="VACUOLAR PROTEIN SORTING-ASSOCIATED PROTEIN 62-RELATED"/>
    <property type="match status" value="1"/>
</dbReference>
<dbReference type="InterPro" id="IPR009291">
    <property type="entry name" value="Vps62"/>
</dbReference>
<organism evidence="6 7">
    <name type="scientific">Exophiala mesophila</name>
    <name type="common">Black yeast-like fungus</name>
    <dbReference type="NCBI Taxonomy" id="212818"/>
    <lineage>
        <taxon>Eukaryota</taxon>
        <taxon>Fungi</taxon>
        <taxon>Dikarya</taxon>
        <taxon>Ascomycota</taxon>
        <taxon>Pezizomycotina</taxon>
        <taxon>Eurotiomycetes</taxon>
        <taxon>Chaetothyriomycetidae</taxon>
        <taxon>Chaetothyriales</taxon>
        <taxon>Herpotrichiellaceae</taxon>
        <taxon>Exophiala</taxon>
    </lineage>
</organism>
<comment type="caution">
    <text evidence="6">The sequence shown here is derived from an EMBL/GenBank/DDBJ whole genome shotgun (WGS) entry which is preliminary data.</text>
</comment>